<dbReference type="InterPro" id="IPR009739">
    <property type="entry name" value="LprI-like_N"/>
</dbReference>
<dbReference type="Pfam" id="PF07007">
    <property type="entry name" value="LprI"/>
    <property type="match status" value="2"/>
</dbReference>
<dbReference type="PANTHER" id="PTHR39176">
    <property type="entry name" value="PERIPLASMIC PROTEIN-RELATED"/>
    <property type="match status" value="1"/>
</dbReference>
<organism evidence="2 3">
    <name type="scientific">Brevundimonas subvibrioides</name>
    <dbReference type="NCBI Taxonomy" id="74313"/>
    <lineage>
        <taxon>Bacteria</taxon>
        <taxon>Pseudomonadati</taxon>
        <taxon>Pseudomonadota</taxon>
        <taxon>Alphaproteobacteria</taxon>
        <taxon>Caulobacterales</taxon>
        <taxon>Caulobacteraceae</taxon>
        <taxon>Brevundimonas</taxon>
    </lineage>
</organism>
<comment type="caution">
    <text evidence="2">The sequence shown here is derived from an EMBL/GenBank/DDBJ whole genome shotgun (WGS) entry which is preliminary data.</text>
</comment>
<feature type="domain" description="Lysozyme inhibitor LprI-like N-terminal" evidence="1">
    <location>
        <begin position="60"/>
        <end position="157"/>
    </location>
</feature>
<sequence length="262" mass="29419">MILPLLLVLVLHDGLARDATAATAAPRDVRMETLVESDLRDDQVESVRSRGDDPTCDRGGTTLQLNACAFEDLAKEETRMQRYLDLALEQAADSDIRSREYGEPTRQVELLTAAQTAWAAYAELRCEAREDQVQGGTIRTIVLVGCEIDATRQRTHEIWADHLTYPDSTPPMLPEPVLTVSEEQEGVAQQQQSADLALNTQYTATMNGLLPPARLLLRDAQRAWITFRDQQCRYESSGFRAESTCVARLTTERTRELRRLAQ</sequence>
<accession>A0A258HMI9</accession>
<dbReference type="Proteomes" id="UP000216147">
    <property type="component" value="Unassembled WGS sequence"/>
</dbReference>
<proteinExistence type="predicted"/>
<evidence type="ECO:0000313" key="3">
    <source>
        <dbReference type="Proteomes" id="UP000216147"/>
    </source>
</evidence>
<feature type="domain" description="Lysozyme inhibitor LprI-like N-terminal" evidence="1">
    <location>
        <begin position="187"/>
        <end position="257"/>
    </location>
</feature>
<protein>
    <recommendedName>
        <fullName evidence="1">Lysozyme inhibitor LprI-like N-terminal domain-containing protein</fullName>
    </recommendedName>
</protein>
<dbReference type="AlphaFoldDB" id="A0A258HMI9"/>
<evidence type="ECO:0000313" key="2">
    <source>
        <dbReference type="EMBL" id="OYX58210.1"/>
    </source>
</evidence>
<name>A0A258HMI9_9CAUL</name>
<gene>
    <name evidence="2" type="ORF">B7Y86_04215</name>
</gene>
<dbReference type="Gene3D" id="1.20.1270.180">
    <property type="match status" value="2"/>
</dbReference>
<evidence type="ECO:0000259" key="1">
    <source>
        <dbReference type="Pfam" id="PF07007"/>
    </source>
</evidence>
<reference evidence="2 3" key="1">
    <citation type="submission" date="2017-03" db="EMBL/GenBank/DDBJ databases">
        <title>Lifting the veil on microbial sulfur biogeochemistry in mining wastewaters.</title>
        <authorList>
            <person name="Kantor R.S."/>
            <person name="Colenbrander Nelson T."/>
            <person name="Marshall S."/>
            <person name="Bennett D."/>
            <person name="Apte S."/>
            <person name="Camacho D."/>
            <person name="Thomas B.C."/>
            <person name="Warren L.A."/>
            <person name="Banfield J.F."/>
        </authorList>
    </citation>
    <scope>NUCLEOTIDE SEQUENCE [LARGE SCALE GENOMIC DNA]</scope>
    <source>
        <strain evidence="2">32-68-21</strain>
    </source>
</reference>
<dbReference type="PANTHER" id="PTHR39176:SF1">
    <property type="entry name" value="PERIPLASMIC PROTEIN"/>
    <property type="match status" value="1"/>
</dbReference>
<dbReference type="EMBL" id="NCEQ01000003">
    <property type="protein sequence ID" value="OYX58210.1"/>
    <property type="molecule type" value="Genomic_DNA"/>
</dbReference>